<organism evidence="1 2">
    <name type="scientific">Porites lobata</name>
    <dbReference type="NCBI Taxonomy" id="104759"/>
    <lineage>
        <taxon>Eukaryota</taxon>
        <taxon>Metazoa</taxon>
        <taxon>Cnidaria</taxon>
        <taxon>Anthozoa</taxon>
        <taxon>Hexacorallia</taxon>
        <taxon>Scleractinia</taxon>
        <taxon>Fungiina</taxon>
        <taxon>Poritidae</taxon>
        <taxon>Porites</taxon>
    </lineage>
</organism>
<accession>A0ABN8QBL3</accession>
<proteinExistence type="predicted"/>
<feature type="non-terminal residue" evidence="1">
    <location>
        <position position="43"/>
    </location>
</feature>
<reference evidence="1 2" key="1">
    <citation type="submission" date="2022-05" db="EMBL/GenBank/DDBJ databases">
        <authorList>
            <consortium name="Genoscope - CEA"/>
            <person name="William W."/>
        </authorList>
    </citation>
    <scope>NUCLEOTIDE SEQUENCE [LARGE SCALE GENOMIC DNA]</scope>
</reference>
<sequence length="43" mass="5144">MVQYFLQRFPNLLPFTSVRDLEELTQEVHDFVTMDEEDLPNSV</sequence>
<keyword evidence="2" id="KW-1185">Reference proteome</keyword>
<dbReference type="Proteomes" id="UP001159405">
    <property type="component" value="Unassembled WGS sequence"/>
</dbReference>
<protein>
    <submittedName>
        <fullName evidence="1">Uncharacterized protein</fullName>
    </submittedName>
</protein>
<evidence type="ECO:0000313" key="2">
    <source>
        <dbReference type="Proteomes" id="UP001159405"/>
    </source>
</evidence>
<name>A0ABN8QBL3_9CNID</name>
<evidence type="ECO:0000313" key="1">
    <source>
        <dbReference type="EMBL" id="CAH3159013.1"/>
    </source>
</evidence>
<dbReference type="EMBL" id="CALNXK010000113">
    <property type="protein sequence ID" value="CAH3159013.1"/>
    <property type="molecule type" value="Genomic_DNA"/>
</dbReference>
<comment type="caution">
    <text evidence="1">The sequence shown here is derived from an EMBL/GenBank/DDBJ whole genome shotgun (WGS) entry which is preliminary data.</text>
</comment>
<gene>
    <name evidence="1" type="ORF">PLOB_00003454</name>
</gene>